<evidence type="ECO:0000313" key="3">
    <source>
        <dbReference type="EMBL" id="GAA4897353.1"/>
    </source>
</evidence>
<name>A0ABP9FBQ7_9ACTN</name>
<dbReference type="CDD" id="cd02440">
    <property type="entry name" value="AdoMet_MTases"/>
    <property type="match status" value="1"/>
</dbReference>
<dbReference type="EMBL" id="BAABLV010000020">
    <property type="protein sequence ID" value="GAA4897353.1"/>
    <property type="molecule type" value="Genomic_DNA"/>
</dbReference>
<proteinExistence type="predicted"/>
<keyword evidence="3" id="KW-0808">Transferase</keyword>
<accession>A0ABP9FBQ7</accession>
<dbReference type="SUPFAM" id="SSF53335">
    <property type="entry name" value="S-adenosyl-L-methionine-dependent methyltransferases"/>
    <property type="match status" value="1"/>
</dbReference>
<dbReference type="InterPro" id="IPR013216">
    <property type="entry name" value="Methyltransf_11"/>
</dbReference>
<feature type="domain" description="THUMP-like" evidence="2">
    <location>
        <begin position="304"/>
        <end position="375"/>
    </location>
</feature>
<keyword evidence="3" id="KW-0489">Methyltransferase</keyword>
<keyword evidence="4" id="KW-1185">Reference proteome</keyword>
<dbReference type="RefSeq" id="WP_345581027.1">
    <property type="nucleotide sequence ID" value="NZ_BAABLV010000020.1"/>
</dbReference>
<comment type="caution">
    <text evidence="3">The sequence shown here is derived from an EMBL/GenBank/DDBJ whole genome shotgun (WGS) entry which is preliminary data.</text>
</comment>
<dbReference type="InterPro" id="IPR041497">
    <property type="entry name" value="Thump-like"/>
</dbReference>
<dbReference type="Proteomes" id="UP001501521">
    <property type="component" value="Unassembled WGS sequence"/>
</dbReference>
<protein>
    <submittedName>
        <fullName evidence="3">Class I SAM-dependent methyltransferase</fullName>
    </submittedName>
</protein>
<dbReference type="GO" id="GO:0032259">
    <property type="term" value="P:methylation"/>
    <property type="evidence" value="ECO:0007669"/>
    <property type="project" value="UniProtKB-KW"/>
</dbReference>
<dbReference type="InterPro" id="IPR029063">
    <property type="entry name" value="SAM-dependent_MTases_sf"/>
</dbReference>
<evidence type="ECO:0000313" key="4">
    <source>
        <dbReference type="Proteomes" id="UP001501521"/>
    </source>
</evidence>
<dbReference type="GO" id="GO:0008168">
    <property type="term" value="F:methyltransferase activity"/>
    <property type="evidence" value="ECO:0007669"/>
    <property type="project" value="UniProtKB-KW"/>
</dbReference>
<evidence type="ECO:0000259" key="1">
    <source>
        <dbReference type="Pfam" id="PF08241"/>
    </source>
</evidence>
<reference evidence="4" key="1">
    <citation type="journal article" date="2019" name="Int. J. Syst. Evol. Microbiol.">
        <title>The Global Catalogue of Microorganisms (GCM) 10K type strain sequencing project: providing services to taxonomists for standard genome sequencing and annotation.</title>
        <authorList>
            <consortium name="The Broad Institute Genomics Platform"/>
            <consortium name="The Broad Institute Genome Sequencing Center for Infectious Disease"/>
            <person name="Wu L."/>
            <person name="Ma J."/>
        </authorList>
    </citation>
    <scope>NUCLEOTIDE SEQUENCE [LARGE SCALE GENOMIC DNA]</scope>
    <source>
        <strain evidence="4">JCM 19125</strain>
    </source>
</reference>
<organism evidence="3 4">
    <name type="scientific">Tessaracoccus lubricantis</name>
    <dbReference type="NCBI Taxonomy" id="545543"/>
    <lineage>
        <taxon>Bacteria</taxon>
        <taxon>Bacillati</taxon>
        <taxon>Actinomycetota</taxon>
        <taxon>Actinomycetes</taxon>
        <taxon>Propionibacteriales</taxon>
        <taxon>Propionibacteriaceae</taxon>
        <taxon>Tessaracoccus</taxon>
    </lineage>
</organism>
<evidence type="ECO:0000259" key="2">
    <source>
        <dbReference type="Pfam" id="PF18096"/>
    </source>
</evidence>
<gene>
    <name evidence="3" type="ORF">GCM10025789_14050</name>
</gene>
<dbReference type="Gene3D" id="3.40.50.150">
    <property type="entry name" value="Vaccinia Virus protein VP39"/>
    <property type="match status" value="1"/>
</dbReference>
<dbReference type="Pfam" id="PF08241">
    <property type="entry name" value="Methyltransf_11"/>
    <property type="match status" value="1"/>
</dbReference>
<feature type="domain" description="Methyltransferase type 11" evidence="1">
    <location>
        <begin position="93"/>
        <end position="149"/>
    </location>
</feature>
<sequence length="376" mass="40384">MTSTERLAALDAAMHEADPSSLKAGERLRARFAPDDVAWALTQAGLRRKGGAKFERAGEMLFTPAGLEQASREPVARWRAERFVAAGVTEVWDLGCGIGADAMAFAAAGLRVVGVELDAETAAVAQHNLNLVGGGEVIVGAAEDVEVPRGAAVFLDPARRTARGRTWNVADFTPSWDFVLGHLASERFVGVKLGPGVPKELIPGGVQSCFVSHRGDVVEASLWNRLPAGPRAVVLDGTGQLELTAEGRRQLEARPVGSYVLEPDGAVIRAGLIDAVEPGRDLWLLDPHVAYLSCDEPVKSPYVTCFEVLEVLDHDVKRLRSWVREHAVGTLEIKKRGIEVDPAALRRQLKPKGPGAATLILARTVEGTRALVCRRI</sequence>
<dbReference type="Pfam" id="PF18096">
    <property type="entry name" value="Thump_like"/>
    <property type="match status" value="1"/>
</dbReference>